<accession>A0A9K3LD09</accession>
<dbReference type="EMBL" id="JAGRRH010000045">
    <property type="protein sequence ID" value="KAG7338933.1"/>
    <property type="molecule type" value="Genomic_DNA"/>
</dbReference>
<sequence>MTTSRFLTITLSILLAASRADAQCTSCASGEPLCDASQLVSVEGFAETDTSCKSAQLANFQKRCCNGPPYDYCSICPDGTTPSGLNDPIPTGEFATDPTCNEFQFQPNSRTNLIPGQEGNCADTFLQRTSHYCGCPNIQQECYLCPDGSNPGNPDRGEAWATNSNCRGLEFLFSAFTADECQVYPDNFGVNFAAFCVCPGVEEPPADNPECSICNGNAVVNPDFIYARPPDAVFERKCSQAEEFAKFITNSRSCDTLLQQARIACCPNGSIPGLETNTMGASSGVARVGSTKMFVGLAISAMAILEAMVEVN</sequence>
<proteinExistence type="predicted"/>
<organism evidence="3 4">
    <name type="scientific">Nitzschia inconspicua</name>
    <dbReference type="NCBI Taxonomy" id="303405"/>
    <lineage>
        <taxon>Eukaryota</taxon>
        <taxon>Sar</taxon>
        <taxon>Stramenopiles</taxon>
        <taxon>Ochrophyta</taxon>
        <taxon>Bacillariophyta</taxon>
        <taxon>Bacillariophyceae</taxon>
        <taxon>Bacillariophycidae</taxon>
        <taxon>Bacillariales</taxon>
        <taxon>Bacillariaceae</taxon>
        <taxon>Nitzschia</taxon>
    </lineage>
</organism>
<evidence type="ECO:0000313" key="4">
    <source>
        <dbReference type="Proteomes" id="UP000693970"/>
    </source>
</evidence>
<reference evidence="3" key="2">
    <citation type="submission" date="2021-04" db="EMBL/GenBank/DDBJ databases">
        <authorList>
            <person name="Podell S."/>
        </authorList>
    </citation>
    <scope>NUCLEOTIDE SEQUENCE</scope>
    <source>
        <strain evidence="3">Hildebrandi</strain>
    </source>
</reference>
<dbReference type="OrthoDB" id="42697at2759"/>
<feature type="signal peptide" evidence="1">
    <location>
        <begin position="1"/>
        <end position="22"/>
    </location>
</feature>
<dbReference type="AlphaFoldDB" id="A0A9K3LD09"/>
<reference evidence="3" key="1">
    <citation type="journal article" date="2021" name="Sci. Rep.">
        <title>Diploid genomic architecture of Nitzschia inconspicua, an elite biomass production diatom.</title>
        <authorList>
            <person name="Oliver A."/>
            <person name="Podell S."/>
            <person name="Pinowska A."/>
            <person name="Traller J.C."/>
            <person name="Smith S.R."/>
            <person name="McClure R."/>
            <person name="Beliaev A."/>
            <person name="Bohutskyi P."/>
            <person name="Hill E.A."/>
            <person name="Rabines A."/>
            <person name="Zheng H."/>
            <person name="Allen L.Z."/>
            <person name="Kuo A."/>
            <person name="Grigoriev I.V."/>
            <person name="Allen A.E."/>
            <person name="Hazlebeck D."/>
            <person name="Allen E.E."/>
        </authorList>
    </citation>
    <scope>NUCLEOTIDE SEQUENCE</scope>
    <source>
        <strain evidence="3">Hildebrandi</strain>
    </source>
</reference>
<evidence type="ECO:0000313" key="3">
    <source>
        <dbReference type="EMBL" id="KAG7359505.1"/>
    </source>
</evidence>
<gene>
    <name evidence="2" type="ORF">IV203_002662</name>
    <name evidence="3" type="ORF">IV203_034603</name>
</gene>
<evidence type="ECO:0000313" key="2">
    <source>
        <dbReference type="EMBL" id="KAG7338933.1"/>
    </source>
</evidence>
<evidence type="ECO:0000256" key="1">
    <source>
        <dbReference type="SAM" id="SignalP"/>
    </source>
</evidence>
<keyword evidence="1" id="KW-0732">Signal</keyword>
<comment type="caution">
    <text evidence="3">The sequence shown here is derived from an EMBL/GenBank/DDBJ whole genome shotgun (WGS) entry which is preliminary data.</text>
</comment>
<dbReference type="EMBL" id="JAGRRH010000013">
    <property type="protein sequence ID" value="KAG7359505.1"/>
    <property type="molecule type" value="Genomic_DNA"/>
</dbReference>
<protein>
    <submittedName>
        <fullName evidence="3">Uncharacterized protein</fullName>
    </submittedName>
</protein>
<feature type="chain" id="PRO_5039844428" evidence="1">
    <location>
        <begin position="23"/>
        <end position="312"/>
    </location>
</feature>
<dbReference type="Proteomes" id="UP000693970">
    <property type="component" value="Unassembled WGS sequence"/>
</dbReference>
<keyword evidence="4" id="KW-1185">Reference proteome</keyword>
<name>A0A9K3LD09_9STRA</name>